<reference evidence="1 2" key="1">
    <citation type="submission" date="2019-03" db="EMBL/GenBank/DDBJ databases">
        <title>First draft genome of Liparis tanakae, snailfish: a comprehensive survey of snailfish specific genes.</title>
        <authorList>
            <person name="Kim W."/>
            <person name="Song I."/>
            <person name="Jeong J.-H."/>
            <person name="Kim D."/>
            <person name="Kim S."/>
            <person name="Ryu S."/>
            <person name="Song J.Y."/>
            <person name="Lee S.K."/>
        </authorList>
    </citation>
    <scope>NUCLEOTIDE SEQUENCE [LARGE SCALE GENOMIC DNA]</scope>
    <source>
        <tissue evidence="1">Muscle</tissue>
    </source>
</reference>
<evidence type="ECO:0000313" key="2">
    <source>
        <dbReference type="Proteomes" id="UP000314294"/>
    </source>
</evidence>
<gene>
    <name evidence="1" type="ORF">EYF80_013074</name>
</gene>
<proteinExistence type="predicted"/>
<evidence type="ECO:0000313" key="1">
    <source>
        <dbReference type="EMBL" id="TNN76622.1"/>
    </source>
</evidence>
<dbReference type="EMBL" id="SRLO01000091">
    <property type="protein sequence ID" value="TNN76622.1"/>
    <property type="molecule type" value="Genomic_DNA"/>
</dbReference>
<name>A0A4Z2IH15_9TELE</name>
<dbReference type="AlphaFoldDB" id="A0A4Z2IH15"/>
<comment type="caution">
    <text evidence="1">The sequence shown here is derived from an EMBL/GenBank/DDBJ whole genome shotgun (WGS) entry which is preliminary data.</text>
</comment>
<organism evidence="1 2">
    <name type="scientific">Liparis tanakae</name>
    <name type="common">Tanaka's snailfish</name>
    <dbReference type="NCBI Taxonomy" id="230148"/>
    <lineage>
        <taxon>Eukaryota</taxon>
        <taxon>Metazoa</taxon>
        <taxon>Chordata</taxon>
        <taxon>Craniata</taxon>
        <taxon>Vertebrata</taxon>
        <taxon>Euteleostomi</taxon>
        <taxon>Actinopterygii</taxon>
        <taxon>Neopterygii</taxon>
        <taxon>Teleostei</taxon>
        <taxon>Neoteleostei</taxon>
        <taxon>Acanthomorphata</taxon>
        <taxon>Eupercaria</taxon>
        <taxon>Perciformes</taxon>
        <taxon>Cottioidei</taxon>
        <taxon>Cottales</taxon>
        <taxon>Liparidae</taxon>
        <taxon>Liparis</taxon>
    </lineage>
</organism>
<sequence>MCGSSFLTGLVRGDGELVAGLALADEVLGEHADVVGGGGVEVDDGGLVELSLMSWRHDSIAHFERAGMQADISSHTVSLAGQCSPQGTLVRWSHEGPDGRRRAETRTARCPGGTLLVGWAGDGVGEKQGGGWGGQLCSNGTEMTGSLAACNVLK</sequence>
<accession>A0A4Z2IH15</accession>
<protein>
    <submittedName>
        <fullName evidence="1">Uncharacterized protein</fullName>
    </submittedName>
</protein>
<keyword evidence="2" id="KW-1185">Reference proteome</keyword>
<dbReference type="Proteomes" id="UP000314294">
    <property type="component" value="Unassembled WGS sequence"/>
</dbReference>